<gene>
    <name evidence="1" type="ORF">NCTC8580_02725</name>
</gene>
<dbReference type="AlphaFoldDB" id="A0A380Q9Q6"/>
<dbReference type="Gene3D" id="1.10.3210.10">
    <property type="entry name" value="Hypothetical protein af1432"/>
    <property type="match status" value="1"/>
</dbReference>
<dbReference type="EMBL" id="UHJC01000001">
    <property type="protein sequence ID" value="SUP83807.1"/>
    <property type="molecule type" value="Genomic_DNA"/>
</dbReference>
<organism evidence="1 2">
    <name type="scientific">Yersinia pseudotuberculosis</name>
    <dbReference type="NCBI Taxonomy" id="633"/>
    <lineage>
        <taxon>Bacteria</taxon>
        <taxon>Pseudomonadati</taxon>
        <taxon>Pseudomonadota</taxon>
        <taxon>Gammaproteobacteria</taxon>
        <taxon>Enterobacterales</taxon>
        <taxon>Yersiniaceae</taxon>
        <taxon>Yersinia</taxon>
    </lineage>
</organism>
<accession>A0A380Q9Q6</accession>
<protein>
    <recommendedName>
        <fullName evidence="3">HD family hydrolase</fullName>
    </recommendedName>
</protein>
<dbReference type="SUPFAM" id="SSF109604">
    <property type="entry name" value="HD-domain/PDEase-like"/>
    <property type="match status" value="1"/>
</dbReference>
<name>A0A380Q9Q6_YERPU</name>
<evidence type="ECO:0008006" key="3">
    <source>
        <dbReference type="Google" id="ProtNLM"/>
    </source>
</evidence>
<sequence length="177" mass="19801">MSCIKTYPDLLHFDYADPKESSISINDIAQGLSNECRFAGHIPYFYSVAQHSWLISQLVSPEFALEALLHDATEAYCKDIPSPLKRLLPDYKAIERSIDLVVRTKFGLPSKMSPEVHHFDLVMLATERLELDIDDGEIWPMLAGIPPADIAICPMSPGHARVIFLARFNELTGATQS</sequence>
<dbReference type="RefSeq" id="WP_115115479.1">
    <property type="nucleotide sequence ID" value="NZ_UHJC01000001.1"/>
</dbReference>
<proteinExistence type="predicted"/>
<dbReference type="Proteomes" id="UP000255087">
    <property type="component" value="Unassembled WGS sequence"/>
</dbReference>
<evidence type="ECO:0000313" key="2">
    <source>
        <dbReference type="Proteomes" id="UP000255087"/>
    </source>
</evidence>
<reference evidence="1 2" key="1">
    <citation type="submission" date="2018-06" db="EMBL/GenBank/DDBJ databases">
        <authorList>
            <consortium name="Pathogen Informatics"/>
            <person name="Doyle S."/>
        </authorList>
    </citation>
    <scope>NUCLEOTIDE SEQUENCE [LARGE SCALE GENOMIC DNA]</scope>
    <source>
        <strain evidence="1 2">NCTC8580</strain>
    </source>
</reference>
<evidence type="ECO:0000313" key="1">
    <source>
        <dbReference type="EMBL" id="SUP83807.1"/>
    </source>
</evidence>